<organism evidence="2 3">
    <name type="scientific">Melipona bicolor</name>
    <dbReference type="NCBI Taxonomy" id="60889"/>
    <lineage>
        <taxon>Eukaryota</taxon>
        <taxon>Metazoa</taxon>
        <taxon>Ecdysozoa</taxon>
        <taxon>Arthropoda</taxon>
        <taxon>Hexapoda</taxon>
        <taxon>Insecta</taxon>
        <taxon>Pterygota</taxon>
        <taxon>Neoptera</taxon>
        <taxon>Endopterygota</taxon>
        <taxon>Hymenoptera</taxon>
        <taxon>Apocrita</taxon>
        <taxon>Aculeata</taxon>
        <taxon>Apoidea</taxon>
        <taxon>Anthophila</taxon>
        <taxon>Apidae</taxon>
        <taxon>Melipona</taxon>
    </lineage>
</organism>
<accession>A0AA40FYG7</accession>
<evidence type="ECO:0000256" key="1">
    <source>
        <dbReference type="SAM" id="MobiDB-lite"/>
    </source>
</evidence>
<keyword evidence="3" id="KW-1185">Reference proteome</keyword>
<dbReference type="AlphaFoldDB" id="A0AA40FYG7"/>
<reference evidence="2" key="1">
    <citation type="submission" date="2021-10" db="EMBL/GenBank/DDBJ databases">
        <title>Melipona bicolor Genome sequencing and assembly.</title>
        <authorList>
            <person name="Araujo N.S."/>
            <person name="Arias M.C."/>
        </authorList>
    </citation>
    <scope>NUCLEOTIDE SEQUENCE</scope>
    <source>
        <strain evidence="2">USP_2M_L1-L4_2017</strain>
        <tissue evidence="2">Whole body</tissue>
    </source>
</reference>
<gene>
    <name evidence="2" type="ORF">K0M31_003844</name>
</gene>
<evidence type="ECO:0000313" key="3">
    <source>
        <dbReference type="Proteomes" id="UP001177670"/>
    </source>
</evidence>
<feature type="compositionally biased region" description="Basic and acidic residues" evidence="1">
    <location>
        <begin position="103"/>
        <end position="113"/>
    </location>
</feature>
<dbReference type="EMBL" id="JAHYIQ010000012">
    <property type="protein sequence ID" value="KAK1127300.1"/>
    <property type="molecule type" value="Genomic_DNA"/>
</dbReference>
<comment type="caution">
    <text evidence="2">The sequence shown here is derived from an EMBL/GenBank/DDBJ whole genome shotgun (WGS) entry which is preliminary data.</text>
</comment>
<sequence>MSLLCIDRQKVWRSFFCKKRLRTDDWMEQSSILTNVPNDATVLALIGAIEFENCDKCLTQLPPKVSPIKTVVSHVAFKSSWKEPRKKSMGRYIDTEIPNGQNGEERSSKSFYY</sequence>
<name>A0AA40FYG7_9HYME</name>
<proteinExistence type="predicted"/>
<dbReference type="Proteomes" id="UP001177670">
    <property type="component" value="Unassembled WGS sequence"/>
</dbReference>
<protein>
    <submittedName>
        <fullName evidence="2">Uncharacterized protein</fullName>
    </submittedName>
</protein>
<feature type="region of interest" description="Disordered" evidence="1">
    <location>
        <begin position="92"/>
        <end position="113"/>
    </location>
</feature>
<evidence type="ECO:0000313" key="2">
    <source>
        <dbReference type="EMBL" id="KAK1127300.1"/>
    </source>
</evidence>